<dbReference type="SUPFAM" id="SSF49899">
    <property type="entry name" value="Concanavalin A-like lectins/glucanases"/>
    <property type="match status" value="1"/>
</dbReference>
<feature type="chain" id="PRO_5039075024" evidence="3">
    <location>
        <begin position="24"/>
        <end position="1315"/>
    </location>
</feature>
<dbReference type="InterPro" id="IPR008979">
    <property type="entry name" value="Galactose-bd-like_sf"/>
</dbReference>
<evidence type="ECO:0000313" key="6">
    <source>
        <dbReference type="EMBL" id="UOB16790.1"/>
    </source>
</evidence>
<evidence type="ECO:0000313" key="7">
    <source>
        <dbReference type="Proteomes" id="UP000831290"/>
    </source>
</evidence>
<dbReference type="RefSeq" id="WP_255842027.1">
    <property type="nucleotide sequence ID" value="NZ_CP094358.1"/>
</dbReference>
<dbReference type="EMBL" id="CP094358">
    <property type="protein sequence ID" value="UOB16790.1"/>
    <property type="molecule type" value="Genomic_DNA"/>
</dbReference>
<evidence type="ECO:0000259" key="4">
    <source>
        <dbReference type="PROSITE" id="PS51175"/>
    </source>
</evidence>
<dbReference type="InterPro" id="IPR026444">
    <property type="entry name" value="Secre_tail"/>
</dbReference>
<dbReference type="Pfam" id="PF00722">
    <property type="entry name" value="Glyco_hydro_16"/>
    <property type="match status" value="1"/>
</dbReference>
<dbReference type="SUPFAM" id="SSF49785">
    <property type="entry name" value="Galactose-binding domain-like"/>
    <property type="match status" value="1"/>
</dbReference>
<proteinExistence type="inferred from homology"/>
<dbReference type="InterPro" id="IPR045829">
    <property type="entry name" value="PKD_6"/>
</dbReference>
<keyword evidence="7" id="KW-1185">Reference proteome</keyword>
<dbReference type="PROSITE" id="PS51762">
    <property type="entry name" value="GH16_2"/>
    <property type="match status" value="1"/>
</dbReference>
<dbReference type="PROSITE" id="PS51175">
    <property type="entry name" value="CBM6"/>
    <property type="match status" value="1"/>
</dbReference>
<dbReference type="SMART" id="SM00606">
    <property type="entry name" value="CBD_IV"/>
    <property type="match status" value="1"/>
</dbReference>
<dbReference type="InterPro" id="IPR006584">
    <property type="entry name" value="Cellulose-bd_IV"/>
</dbReference>
<evidence type="ECO:0000259" key="5">
    <source>
        <dbReference type="PROSITE" id="PS51762"/>
    </source>
</evidence>
<dbReference type="GO" id="GO:0005975">
    <property type="term" value="P:carbohydrate metabolic process"/>
    <property type="evidence" value="ECO:0007669"/>
    <property type="project" value="InterPro"/>
</dbReference>
<gene>
    <name evidence="6" type="ORF">MQE35_13720</name>
</gene>
<evidence type="ECO:0000256" key="3">
    <source>
        <dbReference type="SAM" id="SignalP"/>
    </source>
</evidence>
<evidence type="ECO:0000256" key="2">
    <source>
        <dbReference type="ARBA" id="ARBA00022729"/>
    </source>
</evidence>
<feature type="domain" description="GH16" evidence="5">
    <location>
        <begin position="35"/>
        <end position="268"/>
    </location>
</feature>
<keyword evidence="2 3" id="KW-0732">Signal</keyword>
<feature type="domain" description="CBM6" evidence="4">
    <location>
        <begin position="967"/>
        <end position="1109"/>
    </location>
</feature>
<protein>
    <submittedName>
        <fullName evidence="6">Family 16 glycosylhydrolase</fullName>
    </submittedName>
</protein>
<dbReference type="InterPro" id="IPR013320">
    <property type="entry name" value="ConA-like_dom_sf"/>
</dbReference>
<organism evidence="6 7">
    <name type="scientific">Abyssalbus ytuae</name>
    <dbReference type="NCBI Taxonomy" id="2926907"/>
    <lineage>
        <taxon>Bacteria</taxon>
        <taxon>Pseudomonadati</taxon>
        <taxon>Bacteroidota</taxon>
        <taxon>Flavobacteriia</taxon>
        <taxon>Flavobacteriales</taxon>
        <taxon>Flavobacteriaceae</taxon>
        <taxon>Abyssalbus</taxon>
    </lineage>
</organism>
<dbReference type="InterPro" id="IPR050546">
    <property type="entry name" value="Glycosyl_Hydrlase_16"/>
</dbReference>
<dbReference type="CDD" id="cd04080">
    <property type="entry name" value="CBM6_cellulase-like"/>
    <property type="match status" value="1"/>
</dbReference>
<dbReference type="GO" id="GO:0030246">
    <property type="term" value="F:carbohydrate binding"/>
    <property type="evidence" value="ECO:0007669"/>
    <property type="project" value="InterPro"/>
</dbReference>
<dbReference type="Gene3D" id="2.60.120.200">
    <property type="match status" value="1"/>
</dbReference>
<accession>A0A9E6ZM37</accession>
<evidence type="ECO:0000256" key="1">
    <source>
        <dbReference type="ARBA" id="ARBA00006865"/>
    </source>
</evidence>
<dbReference type="Gene3D" id="2.60.40.1080">
    <property type="match status" value="1"/>
</dbReference>
<dbReference type="Pfam" id="PF19408">
    <property type="entry name" value="PKD_6"/>
    <property type="match status" value="1"/>
</dbReference>
<dbReference type="PANTHER" id="PTHR10963">
    <property type="entry name" value="GLYCOSYL HYDROLASE-RELATED"/>
    <property type="match status" value="1"/>
</dbReference>
<dbReference type="KEGG" id="fbm:MQE35_13720"/>
<name>A0A9E6ZM37_9FLAO</name>
<dbReference type="PANTHER" id="PTHR10963:SF55">
    <property type="entry name" value="GLYCOSIDE HYDROLASE FAMILY 16 PROTEIN"/>
    <property type="match status" value="1"/>
</dbReference>
<dbReference type="InterPro" id="IPR005084">
    <property type="entry name" value="CBM6"/>
</dbReference>
<dbReference type="GO" id="GO:0004553">
    <property type="term" value="F:hydrolase activity, hydrolyzing O-glycosyl compounds"/>
    <property type="evidence" value="ECO:0007669"/>
    <property type="project" value="InterPro"/>
</dbReference>
<dbReference type="InterPro" id="IPR000757">
    <property type="entry name" value="Beta-glucanase-like"/>
</dbReference>
<reference evidence="6" key="1">
    <citation type="submission" date="2022-03" db="EMBL/GenBank/DDBJ databases">
        <title>Description of Abyssus ytuae gen. nov., sp. nov., a novel member of the family Flavobacteriaceae isolated from the sediment of Mariana Trench.</title>
        <authorList>
            <person name="Zhang J."/>
            <person name="Xu X."/>
        </authorList>
    </citation>
    <scope>NUCLEOTIDE SEQUENCE</scope>
    <source>
        <strain evidence="6">MT3330</strain>
    </source>
</reference>
<sequence>MIKKFFNKAILFMFIIGSAMVHTGYSQCSELIFEDDFTGSSVDLQKWEFDNGDGCPTLCGWGNAEEQYYRAENTTIENGNLVITTKYENFGGKAYTSSKLVSTDTYNSKFGRYEASIKLPSAGGIWPAFWLLPENGNWPNTGEIDIMEAQHKNPHSVGGTVHYYNGGHQFNGREYNAGLDLSEGFHEYAIEWEPDEIRWYVDDTLYHTVTRANTVDPWPFDEGEWYIILNVAVGGTGTPYTGYVSPTPADYPTQMLVDYVRVYSGTFNTQISGDNKVYQGETGKVYNITPIDGASYNWSVPAGASIVSGQGTNSVTINWGNTGGDVKAVVSVPGCGDNEFKMSVSVNTPKTLEFIFEDFENNRNISYSDKTDGTLTQSINNPGPNTVNNSSVTGQYIRATGAQYDGLYMLSQNIGNALEYVSGEKSVWLDVYSDAPIGTEFMLQIENSTLSSGDWPAGRHSRYSARTTTQNQWETLEFELVDRPDTGVGALDVDQFVLLIQPDSYTGHTVYIDNLRKMDAPDAVLLDEVMIADFDGTNNLTLFFENGEFSADVANPSPNSVNNSANVGQYIRGSFELYDVVSFSTNIIENTGPFIEGDNIFYMDIYTSAPVGTEISLSLENQVASSNDYPSGRNSQYTSVVKEQNAWHTIAFTYASSPDGATSNLSVDEISILFNPNSNTSETYYFDNFRYGVTKLPPVYEFSAMIQDYDGTNNLSLNSTTTGVYNANISNPSANSVNSSANVAQYLRDNTELYDVLFFNTSYITDASAYVAGEKRFAMDVYTSAPAGTIISWQLEAGSVSTPENYPAGRHSIYQAAVKEQNTWHTLEFVLVSTPDLVVSDDQIDNVVLLFDPGKESGDTFYIDNLRILNKQTEQEEPVLTSINVTPLSSSIQAGQSQQFSAQGYDQFGNAINVDYTWSATGGNIDQNGLFTSSSDGSFTVTSSNGEISGSAQIIVNTVTNASPLPGKIEAEDYKDGGEGTGYHDVDAGNTGGAYKNDDVDIEVTGDESGDYNVGWIEAGEWLAYDINATATSQTYDIEFRIASPSGDGSFHLELDGASVTDVINVTATGGWQSYTTVTVNNIYINSGLHELRIVFDSSGLNLNYIEFSEHTDANGGEDDSCSGIAENGHYSYSISSDTDNPTITFIPEISGTGDSVCILYYGTSATGPYPGYMVTPNVPYQINAVQGEQVYFYYTYSLASGGENNTAATPHTFIVGNCGNTKSSLSSKTVNPQEPVNVVIHPNPVEDKLNIYANNGFDNFRLYNLSGKLIKTGKLSGNQPLIQLDFTNYEKGVYILKLFNNQHQTEITKRILKK</sequence>
<comment type="similarity">
    <text evidence="1">Belongs to the glycosyl hydrolase 16 family.</text>
</comment>
<dbReference type="Gene3D" id="2.60.120.260">
    <property type="entry name" value="Galactose-binding domain-like"/>
    <property type="match status" value="1"/>
</dbReference>
<dbReference type="NCBIfam" id="TIGR04183">
    <property type="entry name" value="Por_Secre_tail"/>
    <property type="match status" value="1"/>
</dbReference>
<dbReference type="Pfam" id="PF18962">
    <property type="entry name" value="Por_Secre_tail"/>
    <property type="match status" value="1"/>
</dbReference>
<dbReference type="Pfam" id="PF03422">
    <property type="entry name" value="CBM_6"/>
    <property type="match status" value="1"/>
</dbReference>
<dbReference type="Proteomes" id="UP000831290">
    <property type="component" value="Chromosome"/>
</dbReference>
<feature type="signal peptide" evidence="3">
    <location>
        <begin position="1"/>
        <end position="23"/>
    </location>
</feature>
<dbReference type="CDD" id="cd08023">
    <property type="entry name" value="GH16_laminarinase_like"/>
    <property type="match status" value="1"/>
</dbReference>